<feature type="compositionally biased region" description="Low complexity" evidence="3">
    <location>
        <begin position="74"/>
        <end position="88"/>
    </location>
</feature>
<protein>
    <submittedName>
        <fullName evidence="4">Cytochrome P450</fullName>
    </submittedName>
</protein>
<dbReference type="InterPro" id="IPR002397">
    <property type="entry name" value="Cyt_P450_B"/>
</dbReference>
<sequence>MRGPRSRGQGFVASGRAPERGIDGHVLPTHPVPLRPTTGIPDEPHRENRVSPGLTRPSRAGQSRRRDEGGSSGSHGSSGSRGPSGSCRFGKDTIVTTTLGQPAERISLSELRRDPYPAFRYLREHDPVAWVPEAGRHLVTRHADIMHVERNPEIFRSSENPSLMTRSIGETLLRQDGAAHQRLRRAAEAPLRPRVVKEHWLPVFRRNAEDLLAGLRERGAGDLVGDFAGPLAARNLAALLGLRDVPDDDMQRWSQAIIDAGGNYEEDPEVWARCARAVADLDAAMDEILPTLRRTPDHSVISSMLHADDPLTVDEIRTNVRVFLGGGLNEPRDSVATAAYALLTHDDQRRAVEADPALWKRVFEEAVRWVSPIGMYPRRVAMRTELGGRVLEPGDKLGVVIASGNRDERVFDRPDAFDIHRAETGHVAFGGGPHFCLGTWVSRAAVGQVGLPALFRELPGLRLTEGDVSFEGWVFRGPLRLDAVWNV</sequence>
<evidence type="ECO:0000256" key="3">
    <source>
        <dbReference type="SAM" id="MobiDB-lite"/>
    </source>
</evidence>
<comment type="similarity">
    <text evidence="1 2">Belongs to the cytochrome P450 family.</text>
</comment>
<dbReference type="PRINTS" id="PR00359">
    <property type="entry name" value="BP450"/>
</dbReference>
<dbReference type="InterPro" id="IPR017972">
    <property type="entry name" value="Cyt_P450_CS"/>
</dbReference>
<keyword evidence="2" id="KW-0408">Iron</keyword>
<dbReference type="Proteomes" id="UP000318720">
    <property type="component" value="Unassembled WGS sequence"/>
</dbReference>
<dbReference type="SUPFAM" id="SSF48264">
    <property type="entry name" value="Cytochrome P450"/>
    <property type="match status" value="1"/>
</dbReference>
<dbReference type="Gene3D" id="1.10.630.10">
    <property type="entry name" value="Cytochrome P450"/>
    <property type="match status" value="1"/>
</dbReference>
<dbReference type="EMBL" id="SPAZ01000160">
    <property type="protein sequence ID" value="TQE32935.1"/>
    <property type="molecule type" value="Genomic_DNA"/>
</dbReference>
<feature type="region of interest" description="Disordered" evidence="3">
    <location>
        <begin position="1"/>
        <end position="91"/>
    </location>
</feature>
<dbReference type="Pfam" id="PF00067">
    <property type="entry name" value="p450"/>
    <property type="match status" value="1"/>
</dbReference>
<dbReference type="PANTHER" id="PTHR46696:SF1">
    <property type="entry name" value="CYTOCHROME P450 YJIB-RELATED"/>
    <property type="match status" value="1"/>
</dbReference>
<comment type="caution">
    <text evidence="4">The sequence shown here is derived from an EMBL/GenBank/DDBJ whole genome shotgun (WGS) entry which is preliminary data.</text>
</comment>
<evidence type="ECO:0000313" key="4">
    <source>
        <dbReference type="EMBL" id="TQE32935.1"/>
    </source>
</evidence>
<keyword evidence="2" id="KW-0479">Metal-binding</keyword>
<dbReference type="PANTHER" id="PTHR46696">
    <property type="entry name" value="P450, PUTATIVE (EUROFUNG)-RELATED"/>
    <property type="match status" value="1"/>
</dbReference>
<reference evidence="4 5" key="1">
    <citation type="submission" date="2019-03" db="EMBL/GenBank/DDBJ databases">
        <title>Comparative genomic analyses of the sweetpotato soil rot pathogen, Streptomyces ipomoeae.</title>
        <authorList>
            <person name="Ruschel Soares N."/>
            <person name="Badger J.H."/>
            <person name="Huguet-Tapia J.C."/>
            <person name="Clark C.A."/>
            <person name="Pettis G.S."/>
        </authorList>
    </citation>
    <scope>NUCLEOTIDE SEQUENCE [LARGE SCALE GENOMIC DNA]</scope>
    <source>
        <strain evidence="4 5">88-35</strain>
    </source>
</reference>
<keyword evidence="2" id="KW-0349">Heme</keyword>
<evidence type="ECO:0000313" key="5">
    <source>
        <dbReference type="Proteomes" id="UP000318720"/>
    </source>
</evidence>
<gene>
    <name evidence="4" type="ORF">Sipo8835_18875</name>
</gene>
<keyword evidence="2" id="KW-0560">Oxidoreductase</keyword>
<dbReference type="GO" id="GO:0020037">
    <property type="term" value="F:heme binding"/>
    <property type="evidence" value="ECO:0007669"/>
    <property type="project" value="InterPro"/>
</dbReference>
<evidence type="ECO:0000256" key="2">
    <source>
        <dbReference type="RuleBase" id="RU000461"/>
    </source>
</evidence>
<dbReference type="PROSITE" id="PS00086">
    <property type="entry name" value="CYTOCHROME_P450"/>
    <property type="match status" value="1"/>
</dbReference>
<accession>A0AAE8W428</accession>
<name>A0AAE8W428_9ACTN</name>
<dbReference type="GO" id="GO:0016705">
    <property type="term" value="F:oxidoreductase activity, acting on paired donors, with incorporation or reduction of molecular oxygen"/>
    <property type="evidence" value="ECO:0007669"/>
    <property type="project" value="InterPro"/>
</dbReference>
<organism evidence="4 5">
    <name type="scientific">Streptomyces ipomoeae</name>
    <dbReference type="NCBI Taxonomy" id="103232"/>
    <lineage>
        <taxon>Bacteria</taxon>
        <taxon>Bacillati</taxon>
        <taxon>Actinomycetota</taxon>
        <taxon>Actinomycetes</taxon>
        <taxon>Kitasatosporales</taxon>
        <taxon>Streptomycetaceae</taxon>
        <taxon>Streptomyces</taxon>
    </lineage>
</organism>
<dbReference type="GO" id="GO:0004497">
    <property type="term" value="F:monooxygenase activity"/>
    <property type="evidence" value="ECO:0007669"/>
    <property type="project" value="UniProtKB-KW"/>
</dbReference>
<dbReference type="AlphaFoldDB" id="A0AAE8W428"/>
<proteinExistence type="inferred from homology"/>
<dbReference type="InterPro" id="IPR001128">
    <property type="entry name" value="Cyt_P450"/>
</dbReference>
<keyword evidence="2" id="KW-0503">Monooxygenase</keyword>
<evidence type="ECO:0000256" key="1">
    <source>
        <dbReference type="ARBA" id="ARBA00010617"/>
    </source>
</evidence>
<dbReference type="InterPro" id="IPR036396">
    <property type="entry name" value="Cyt_P450_sf"/>
</dbReference>
<dbReference type="GO" id="GO:0005506">
    <property type="term" value="F:iron ion binding"/>
    <property type="evidence" value="ECO:0007669"/>
    <property type="project" value="InterPro"/>
</dbReference>